<dbReference type="InterPro" id="IPR001828">
    <property type="entry name" value="ANF_lig-bd_rcpt"/>
</dbReference>
<evidence type="ECO:0000256" key="2">
    <source>
        <dbReference type="ARBA" id="ARBA00022692"/>
    </source>
</evidence>
<dbReference type="SUPFAM" id="SSF53822">
    <property type="entry name" value="Periplasmic binding protein-like I"/>
    <property type="match status" value="1"/>
</dbReference>
<evidence type="ECO:0000256" key="5">
    <source>
        <dbReference type="SAM" id="SignalP"/>
    </source>
</evidence>
<evidence type="ECO:0000256" key="3">
    <source>
        <dbReference type="ARBA" id="ARBA00022989"/>
    </source>
</evidence>
<dbReference type="Pfam" id="PF01094">
    <property type="entry name" value="ANF_receptor"/>
    <property type="match status" value="1"/>
</dbReference>
<evidence type="ECO:0000256" key="4">
    <source>
        <dbReference type="ARBA" id="ARBA00023136"/>
    </source>
</evidence>
<evidence type="ECO:0000313" key="7">
    <source>
        <dbReference type="EMBL" id="GAV08395.1"/>
    </source>
</evidence>
<comment type="subcellular location">
    <subcellularLocation>
        <location evidence="1">Membrane</location>
    </subcellularLocation>
</comment>
<reference evidence="7 8" key="1">
    <citation type="journal article" date="2016" name="Nat. Commun.">
        <title>Extremotolerant tardigrade genome and improved radiotolerance of human cultured cells by tardigrade-unique protein.</title>
        <authorList>
            <person name="Hashimoto T."/>
            <person name="Horikawa D.D."/>
            <person name="Saito Y."/>
            <person name="Kuwahara H."/>
            <person name="Kozuka-Hata H."/>
            <person name="Shin-I T."/>
            <person name="Minakuchi Y."/>
            <person name="Ohishi K."/>
            <person name="Motoyama A."/>
            <person name="Aizu T."/>
            <person name="Enomoto A."/>
            <person name="Kondo K."/>
            <person name="Tanaka S."/>
            <person name="Hara Y."/>
            <person name="Koshikawa S."/>
            <person name="Sagara H."/>
            <person name="Miura T."/>
            <person name="Yokobori S."/>
            <person name="Miyagawa K."/>
            <person name="Suzuki Y."/>
            <person name="Kubo T."/>
            <person name="Oyama M."/>
            <person name="Kohara Y."/>
            <person name="Fujiyama A."/>
            <person name="Arakawa K."/>
            <person name="Katayama T."/>
            <person name="Toyoda A."/>
            <person name="Kunieda T."/>
        </authorList>
    </citation>
    <scope>NUCLEOTIDE SEQUENCE [LARGE SCALE GENOMIC DNA]</scope>
    <source>
        <strain evidence="7 8">YOKOZUNA-1</strain>
    </source>
</reference>
<keyword evidence="5" id="KW-0732">Signal</keyword>
<gene>
    <name evidence="7" type="primary">RvY_18091</name>
    <name evidence="7" type="synonym">RvY_18091.2</name>
    <name evidence="7" type="ORF">RvY_18091-2</name>
</gene>
<keyword evidence="2" id="KW-0812">Transmembrane</keyword>
<dbReference type="EMBL" id="BDGG01000017">
    <property type="protein sequence ID" value="GAV08395.1"/>
    <property type="molecule type" value="Genomic_DNA"/>
</dbReference>
<organism evidence="7 8">
    <name type="scientific">Ramazzottius varieornatus</name>
    <name type="common">Water bear</name>
    <name type="synonym">Tardigrade</name>
    <dbReference type="NCBI Taxonomy" id="947166"/>
    <lineage>
        <taxon>Eukaryota</taxon>
        <taxon>Metazoa</taxon>
        <taxon>Ecdysozoa</taxon>
        <taxon>Tardigrada</taxon>
        <taxon>Eutardigrada</taxon>
        <taxon>Parachela</taxon>
        <taxon>Hypsibioidea</taxon>
        <taxon>Ramazzottiidae</taxon>
        <taxon>Ramazzottius</taxon>
    </lineage>
</organism>
<evidence type="ECO:0000313" key="8">
    <source>
        <dbReference type="Proteomes" id="UP000186922"/>
    </source>
</evidence>
<dbReference type="OrthoDB" id="1890790at2759"/>
<dbReference type="GO" id="GO:0016020">
    <property type="term" value="C:membrane"/>
    <property type="evidence" value="ECO:0007669"/>
    <property type="project" value="UniProtKB-SubCell"/>
</dbReference>
<keyword evidence="8" id="KW-1185">Reference proteome</keyword>
<keyword evidence="3" id="KW-1133">Transmembrane helix</keyword>
<protein>
    <recommendedName>
        <fullName evidence="6">Receptor ligand binding region domain-containing protein</fullName>
    </recommendedName>
</protein>
<dbReference type="STRING" id="947166.A0A1D1W4I4"/>
<sequence length="264" mass="28623">MEIRCSPLDLLIFVCTFIYSLSLWACENTTSTTEEPTSFNLTANGSVPIHAAFVPNVSAFQTVVGAATQDSLPEVIRVRAGIVLTSGTTNPYDYDLLAPALDVAFARAQQVYNVFFEVHLYLYEVSLSSALSPDAKLGRTQGCWMWNATGQAAMAFNASMDVMIGPACTDDMRAANELLTYFAMPSVTGGGNLVDSTSGYPYLTRCSFNTLGIWMFLLDFTKRHGWINIVLIYDSDSNDIATETQSLITVNQSSGPSLCGCTTA</sequence>
<evidence type="ECO:0000259" key="6">
    <source>
        <dbReference type="Pfam" id="PF01094"/>
    </source>
</evidence>
<dbReference type="InterPro" id="IPR028082">
    <property type="entry name" value="Peripla_BP_I"/>
</dbReference>
<comment type="caution">
    <text evidence="7">The sequence shown here is derived from an EMBL/GenBank/DDBJ whole genome shotgun (WGS) entry which is preliminary data.</text>
</comment>
<feature type="signal peptide" evidence="5">
    <location>
        <begin position="1"/>
        <end position="25"/>
    </location>
</feature>
<keyword evidence="4" id="KW-0472">Membrane</keyword>
<feature type="chain" id="PRO_5008899187" description="Receptor ligand binding region domain-containing protein" evidence="5">
    <location>
        <begin position="26"/>
        <end position="264"/>
    </location>
</feature>
<dbReference type="Proteomes" id="UP000186922">
    <property type="component" value="Unassembled WGS sequence"/>
</dbReference>
<name>A0A1D1W4I4_RAMVA</name>
<dbReference type="Gene3D" id="3.40.50.2300">
    <property type="match status" value="1"/>
</dbReference>
<accession>A0A1D1W4I4</accession>
<feature type="domain" description="Receptor ligand binding region" evidence="6">
    <location>
        <begin position="147"/>
        <end position="239"/>
    </location>
</feature>
<dbReference type="AlphaFoldDB" id="A0A1D1W4I4"/>
<evidence type="ECO:0000256" key="1">
    <source>
        <dbReference type="ARBA" id="ARBA00004370"/>
    </source>
</evidence>
<proteinExistence type="predicted"/>